<proteinExistence type="predicted"/>
<dbReference type="PANTHER" id="PTHR45431">
    <property type="entry name" value="RHODANESE-LIKE DOMAIN-CONTAINING PROTEIN 15, CHLOROPLASTIC"/>
    <property type="match status" value="1"/>
</dbReference>
<dbReference type="Pfam" id="PF00581">
    <property type="entry name" value="Rhodanese"/>
    <property type="match status" value="1"/>
</dbReference>
<protein>
    <submittedName>
        <fullName evidence="2">Unannotated protein</fullName>
    </submittedName>
</protein>
<feature type="domain" description="Rhodanese" evidence="1">
    <location>
        <begin position="13"/>
        <end position="104"/>
    </location>
</feature>
<dbReference type="Gene3D" id="3.40.250.10">
    <property type="entry name" value="Rhodanese-like domain"/>
    <property type="match status" value="1"/>
</dbReference>
<dbReference type="EMBL" id="CAEZXA010000176">
    <property type="protein sequence ID" value="CAB4686031.1"/>
    <property type="molecule type" value="Genomic_DNA"/>
</dbReference>
<dbReference type="PROSITE" id="PS50206">
    <property type="entry name" value="RHODANESE_3"/>
    <property type="match status" value="1"/>
</dbReference>
<evidence type="ECO:0000259" key="1">
    <source>
        <dbReference type="PROSITE" id="PS50206"/>
    </source>
</evidence>
<dbReference type="SMART" id="SM00450">
    <property type="entry name" value="RHOD"/>
    <property type="match status" value="1"/>
</dbReference>
<dbReference type="InterPro" id="IPR001763">
    <property type="entry name" value="Rhodanese-like_dom"/>
</dbReference>
<evidence type="ECO:0000313" key="3">
    <source>
        <dbReference type="EMBL" id="CAB4759756.1"/>
    </source>
</evidence>
<dbReference type="InterPro" id="IPR052367">
    <property type="entry name" value="Thiosulfate_ST/Rhodanese-like"/>
</dbReference>
<dbReference type="CDD" id="cd00158">
    <property type="entry name" value="RHOD"/>
    <property type="match status" value="1"/>
</dbReference>
<dbReference type="PANTHER" id="PTHR45431:SF3">
    <property type="entry name" value="RHODANESE-LIKE DOMAIN-CONTAINING PROTEIN 15, CHLOROPLASTIC"/>
    <property type="match status" value="1"/>
</dbReference>
<dbReference type="GO" id="GO:0004792">
    <property type="term" value="F:thiosulfate-cyanide sulfurtransferase activity"/>
    <property type="evidence" value="ECO:0007669"/>
    <property type="project" value="InterPro"/>
</dbReference>
<dbReference type="SUPFAM" id="SSF52821">
    <property type="entry name" value="Rhodanese/Cell cycle control phosphatase"/>
    <property type="match status" value="1"/>
</dbReference>
<name>A0A6J6NH55_9ZZZZ</name>
<dbReference type="InterPro" id="IPR001307">
    <property type="entry name" value="Thiosulphate_STrfase_CS"/>
</dbReference>
<accession>A0A6J6NH55</accession>
<organism evidence="2">
    <name type="scientific">freshwater metagenome</name>
    <dbReference type="NCBI Taxonomy" id="449393"/>
    <lineage>
        <taxon>unclassified sequences</taxon>
        <taxon>metagenomes</taxon>
        <taxon>ecological metagenomes</taxon>
    </lineage>
</organism>
<dbReference type="InterPro" id="IPR036873">
    <property type="entry name" value="Rhodanese-like_dom_sf"/>
</dbReference>
<dbReference type="PROSITE" id="PS00380">
    <property type="entry name" value="RHODANESE_1"/>
    <property type="match status" value="1"/>
</dbReference>
<sequence>MSISEISIKDLAAHPRPIVIDVREIDEYVNGHVPGAVNIPLSEVVGREGEFALGTTVYVICQSGGRSMRACEHLAALPELDTTTFINVAGGTGTWILEGHEVVVGDKPN</sequence>
<reference evidence="2" key="1">
    <citation type="submission" date="2020-05" db="EMBL/GenBank/DDBJ databases">
        <authorList>
            <person name="Chiriac C."/>
            <person name="Salcher M."/>
            <person name="Ghai R."/>
            <person name="Kavagutti S V."/>
        </authorList>
    </citation>
    <scope>NUCLEOTIDE SEQUENCE</scope>
</reference>
<evidence type="ECO:0000313" key="2">
    <source>
        <dbReference type="EMBL" id="CAB4686031.1"/>
    </source>
</evidence>
<dbReference type="AlphaFoldDB" id="A0A6J6NH55"/>
<gene>
    <name evidence="2" type="ORF">UFOPK2334_01467</name>
    <name evidence="3" type="ORF">UFOPK2870_00572</name>
</gene>
<dbReference type="EMBL" id="CAEZZL010000032">
    <property type="protein sequence ID" value="CAB4759756.1"/>
    <property type="molecule type" value="Genomic_DNA"/>
</dbReference>